<dbReference type="EMBL" id="CP002629">
    <property type="protein sequence ID" value="AEB08785.1"/>
    <property type="molecule type" value="Genomic_DNA"/>
</dbReference>
<keyword evidence="3" id="KW-1185">Reference proteome</keyword>
<evidence type="ECO:0000259" key="1">
    <source>
        <dbReference type="PROSITE" id="PS51857"/>
    </source>
</evidence>
<dbReference type="HOGENOM" id="CLU_127074_0_0_7"/>
<dbReference type="Gene3D" id="2.40.50.140">
    <property type="entry name" value="Nucleic acid-binding proteins"/>
    <property type="match status" value="1"/>
</dbReference>
<gene>
    <name evidence="2" type="ordered locus">Desac_0914</name>
</gene>
<dbReference type="KEGG" id="dao:Desac_0914"/>
<dbReference type="InterPro" id="IPR003489">
    <property type="entry name" value="RHF/RaiA"/>
</dbReference>
<reference evidence="2 3" key="1">
    <citation type="journal article" date="2011" name="Stand. Genomic Sci.">
        <title>Complete genome sequence of the acetate-degrading sulfate reducer Desulfobacca acetoxidans type strain (ASRB2).</title>
        <authorList>
            <person name="Goker M."/>
            <person name="Teshima H."/>
            <person name="Lapidus A."/>
            <person name="Nolan M."/>
            <person name="Lucas S."/>
            <person name="Hammon N."/>
            <person name="Deshpande S."/>
            <person name="Cheng J.F."/>
            <person name="Tapia R."/>
            <person name="Han C."/>
            <person name="Goodwin L."/>
            <person name="Pitluck S."/>
            <person name="Huntemann M."/>
            <person name="Liolios K."/>
            <person name="Ivanova N."/>
            <person name="Pagani I."/>
            <person name="Mavromatis K."/>
            <person name="Ovchinikova G."/>
            <person name="Pati A."/>
            <person name="Chen A."/>
            <person name="Palaniappan K."/>
            <person name="Land M."/>
            <person name="Hauser L."/>
            <person name="Brambilla E.M."/>
            <person name="Rohde M."/>
            <person name="Spring S."/>
            <person name="Detter J.C."/>
            <person name="Woyke T."/>
            <person name="Bristow J."/>
            <person name="Eisen J.A."/>
            <person name="Markowitz V."/>
            <person name="Hugenholtz P."/>
            <person name="Kyrpides N.C."/>
            <person name="Klenk H.P."/>
        </authorList>
    </citation>
    <scope>NUCLEOTIDE SEQUENCE [LARGE SCALE GENOMIC DNA]</scope>
    <source>
        <strain evidence="3">ATCC 700848 / DSM 11109 / ASRB2</strain>
    </source>
</reference>
<proteinExistence type="predicted"/>
<evidence type="ECO:0000313" key="2">
    <source>
        <dbReference type="EMBL" id="AEB08785.1"/>
    </source>
</evidence>
<dbReference type="PROSITE" id="PS51857">
    <property type="entry name" value="CSD_2"/>
    <property type="match status" value="1"/>
</dbReference>
<dbReference type="Gene3D" id="3.30.160.100">
    <property type="entry name" value="Ribosome hibernation promotion factor-like"/>
    <property type="match status" value="1"/>
</dbReference>
<evidence type="ECO:0000313" key="3">
    <source>
        <dbReference type="Proteomes" id="UP000000483"/>
    </source>
</evidence>
<dbReference type="RefSeq" id="WP_013705898.1">
    <property type="nucleotide sequence ID" value="NC_015388.1"/>
</dbReference>
<dbReference type="AlphaFoldDB" id="F2NH14"/>
<protein>
    <submittedName>
        <fullName evidence="2">Ribosomal subunit interface protein</fullName>
    </submittedName>
</protein>
<dbReference type="GO" id="GO:0005829">
    <property type="term" value="C:cytosol"/>
    <property type="evidence" value="ECO:0007669"/>
    <property type="project" value="UniProtKB-ARBA"/>
</dbReference>
<dbReference type="SUPFAM" id="SSF69754">
    <property type="entry name" value="Ribosome binding protein Y (YfiA homologue)"/>
    <property type="match status" value="1"/>
</dbReference>
<dbReference type="STRING" id="880072.Desac_0914"/>
<dbReference type="InterPro" id="IPR011129">
    <property type="entry name" value="CSD"/>
</dbReference>
<dbReference type="InterPro" id="IPR002059">
    <property type="entry name" value="CSP_DNA-bd"/>
</dbReference>
<name>F2NH14_DESAR</name>
<dbReference type="GO" id="GO:0003676">
    <property type="term" value="F:nucleic acid binding"/>
    <property type="evidence" value="ECO:0007669"/>
    <property type="project" value="InterPro"/>
</dbReference>
<dbReference type="SUPFAM" id="SSF50249">
    <property type="entry name" value="Nucleic acid-binding proteins"/>
    <property type="match status" value="1"/>
</dbReference>
<dbReference type="InterPro" id="IPR036567">
    <property type="entry name" value="RHF-like"/>
</dbReference>
<dbReference type="OrthoDB" id="9782252at2"/>
<sequence length="177" mass="20242">MLPLNIFIEGQNIEILPEWKEKIEEELTRLQKRYNDPIVNARVELIGGGRHRQGQFEIRIIAAVPGNTLTVTRQGELVSPLIIEAFDVLDRRLQETSDTRQQRVKTHPENTVLGKIARIFPDEDFGFIETADGEEVYFHAHALKKGNFDKLQVGHKVKLALEEGLKGPQAVWVRLQD</sequence>
<dbReference type="SMART" id="SM00357">
    <property type="entry name" value="CSP"/>
    <property type="match status" value="1"/>
</dbReference>
<reference evidence="3" key="2">
    <citation type="submission" date="2011-03" db="EMBL/GenBank/DDBJ databases">
        <title>The complete genome of Desulfobacca acetoxidans DSM 11109.</title>
        <authorList>
            <consortium name="US DOE Joint Genome Institute (JGI-PGF)"/>
            <person name="Lucas S."/>
            <person name="Copeland A."/>
            <person name="Lapidus A."/>
            <person name="Bruce D."/>
            <person name="Goodwin L."/>
            <person name="Pitluck S."/>
            <person name="Peters L."/>
            <person name="Kyrpides N."/>
            <person name="Mavromatis K."/>
            <person name="Ivanova N."/>
            <person name="Ovchinnikova G."/>
            <person name="Teshima H."/>
            <person name="Detter J.C."/>
            <person name="Han C."/>
            <person name="Land M."/>
            <person name="Hauser L."/>
            <person name="Markowitz V."/>
            <person name="Cheng J.-F."/>
            <person name="Hugenholtz P."/>
            <person name="Woyke T."/>
            <person name="Wu D."/>
            <person name="Spring S."/>
            <person name="Schueler E."/>
            <person name="Brambilla E."/>
            <person name="Klenk H.-P."/>
            <person name="Eisen J.A."/>
        </authorList>
    </citation>
    <scope>NUCLEOTIDE SEQUENCE [LARGE SCALE GENOMIC DNA]</scope>
    <source>
        <strain evidence="3">ATCC 700848 / DSM 11109 / ASRB2</strain>
    </source>
</reference>
<dbReference type="Proteomes" id="UP000000483">
    <property type="component" value="Chromosome"/>
</dbReference>
<dbReference type="InterPro" id="IPR012340">
    <property type="entry name" value="NA-bd_OB-fold"/>
</dbReference>
<accession>F2NH14</accession>
<dbReference type="Pfam" id="PF02482">
    <property type="entry name" value="Ribosomal_S30AE"/>
    <property type="match status" value="1"/>
</dbReference>
<feature type="domain" description="CSD" evidence="1">
    <location>
        <begin position="111"/>
        <end position="175"/>
    </location>
</feature>
<dbReference type="eggNOG" id="COG1278">
    <property type="taxonomic scope" value="Bacteria"/>
</dbReference>
<organism evidence="2 3">
    <name type="scientific">Desulfobacca acetoxidans (strain ATCC 700848 / DSM 11109 / ASRB2)</name>
    <dbReference type="NCBI Taxonomy" id="880072"/>
    <lineage>
        <taxon>Bacteria</taxon>
        <taxon>Pseudomonadati</taxon>
        <taxon>Thermodesulfobacteriota</taxon>
        <taxon>Desulfobaccia</taxon>
        <taxon>Desulfobaccales</taxon>
        <taxon>Desulfobaccaceae</taxon>
        <taxon>Desulfobacca</taxon>
    </lineage>
</organism>
<dbReference type="eggNOG" id="COG1544">
    <property type="taxonomic scope" value="Bacteria"/>
</dbReference>
<dbReference type="Pfam" id="PF00313">
    <property type="entry name" value="CSD"/>
    <property type="match status" value="1"/>
</dbReference>